<reference evidence="1" key="1">
    <citation type="submission" date="2023-07" db="EMBL/GenBank/DDBJ databases">
        <authorList>
            <person name="Kim M.K."/>
        </authorList>
    </citation>
    <scope>NUCLEOTIDE SEQUENCE</scope>
    <source>
        <strain evidence="1">M29</strain>
    </source>
</reference>
<dbReference type="RefSeq" id="WP_305012275.1">
    <property type="nucleotide sequence ID" value="NZ_JAUQSX010000007.1"/>
</dbReference>
<evidence type="ECO:0000313" key="2">
    <source>
        <dbReference type="Proteomes" id="UP001167796"/>
    </source>
</evidence>
<comment type="caution">
    <text evidence="1">The sequence shown here is derived from an EMBL/GenBank/DDBJ whole genome shotgun (WGS) entry which is preliminary data.</text>
</comment>
<proteinExistence type="predicted"/>
<dbReference type="EMBL" id="JAUQSX010000007">
    <property type="protein sequence ID" value="MDO7847598.1"/>
    <property type="molecule type" value="Genomic_DNA"/>
</dbReference>
<keyword evidence="2" id="KW-1185">Reference proteome</keyword>
<gene>
    <name evidence="1" type="ORF">Q5H92_14605</name>
</gene>
<sequence length="165" mass="18115">MKTFVKVSNRSEVKTSANVLNKDGQPAKYVTLTLQKDTVRIEKHPLTGGDLIVYGLPTQVTENQWLEPCVTSNGTELRRGLIADALPNMHVEGDILRLGAADGIDPYTGSVGSQYESKTYTTTNQLFLGDLDQDSNEFQERVDKAVARFNAQMVAQGRVAVQVEA</sequence>
<protein>
    <submittedName>
        <fullName evidence="1">Uncharacterized protein</fullName>
    </submittedName>
</protein>
<evidence type="ECO:0000313" key="1">
    <source>
        <dbReference type="EMBL" id="MDO7847598.1"/>
    </source>
</evidence>
<accession>A0ABT9ACM4</accession>
<name>A0ABT9ACM4_9BACT</name>
<dbReference type="Proteomes" id="UP001167796">
    <property type="component" value="Unassembled WGS sequence"/>
</dbReference>
<organism evidence="1 2">
    <name type="scientific">Hymenobacter mellowenesis</name>
    <dbReference type="NCBI Taxonomy" id="3063995"/>
    <lineage>
        <taxon>Bacteria</taxon>
        <taxon>Pseudomonadati</taxon>
        <taxon>Bacteroidota</taxon>
        <taxon>Cytophagia</taxon>
        <taxon>Cytophagales</taxon>
        <taxon>Hymenobacteraceae</taxon>
        <taxon>Hymenobacter</taxon>
    </lineage>
</organism>